<feature type="domain" description="Calpain catalytic" evidence="3">
    <location>
        <begin position="132"/>
        <end position="348"/>
    </location>
</feature>
<dbReference type="GO" id="GO:0006508">
    <property type="term" value="P:proteolysis"/>
    <property type="evidence" value="ECO:0007669"/>
    <property type="project" value="InterPro"/>
</dbReference>
<dbReference type="GO" id="GO:0004198">
    <property type="term" value="F:calcium-dependent cysteine-type endopeptidase activity"/>
    <property type="evidence" value="ECO:0007669"/>
    <property type="project" value="InterPro"/>
</dbReference>
<sequence>MAFWGADTDAVIEHGRRCRSDEQRIAELAKRLSGLVGAVEWTGPDADAFRDRWQGVRTGLEDVAGDLGSTAEFLGLQAAQQDSASDPDGSLDASRYDGLVGGSFGWSDIINGVEQVSDLWRDKVTTESMGGSWQSTHPQWKPEDVPLDVDSIRNAQMQQGQLGDCWFLAALMAAQKTDPKQLADNIKPQGQPPGSAGWTVRLFVDGAWKDVSVSPDQIANQGAKSAARNGGYHDAGIGFMSIYEQAMINECGGSPSGVSADTPAKGLEMITGRPAAETDTVTQPSFDQYKTAIDAGRPVTVMTDPIKPLGDGGQLVNAHVYQVSGYDEKTGEIILTNPHGPHASSQYTVRVKPGDPGFYTSIFMTGVGEKP</sequence>
<dbReference type="EMBL" id="FWFG01000052">
    <property type="protein sequence ID" value="SLM90993.1"/>
    <property type="molecule type" value="Genomic_DNA"/>
</dbReference>
<accession>A0A1X6WYK5</accession>
<comment type="similarity">
    <text evidence="1">Belongs to the peptidase C2 family.</text>
</comment>
<reference evidence="4 5" key="1">
    <citation type="submission" date="2017-02" db="EMBL/GenBank/DDBJ databases">
        <authorList>
            <person name="Peterson S.W."/>
        </authorList>
    </citation>
    <scope>NUCLEOTIDE SEQUENCE [LARGE SCALE GENOMIC DNA]</scope>
    <source>
        <strain evidence="4 5">CIP104813</strain>
    </source>
</reference>
<dbReference type="OrthoDB" id="4617536at2"/>
<dbReference type="InterPro" id="IPR001300">
    <property type="entry name" value="Peptidase_C2_calpain_cat"/>
</dbReference>
<evidence type="ECO:0000313" key="4">
    <source>
        <dbReference type="EMBL" id="SLM90993.1"/>
    </source>
</evidence>
<evidence type="ECO:0000259" key="3">
    <source>
        <dbReference type="PROSITE" id="PS50203"/>
    </source>
</evidence>
<dbReference type="Proteomes" id="UP000195981">
    <property type="component" value="Unassembled WGS sequence"/>
</dbReference>
<protein>
    <submittedName>
        <fullName evidence="4">Major ampullate spidroin</fullName>
    </submittedName>
</protein>
<name>A0A1X6WYK5_9MICO</name>
<dbReference type="Gene3D" id="1.10.287.1060">
    <property type="entry name" value="ESAT-6-like"/>
    <property type="match status" value="1"/>
</dbReference>
<dbReference type="PROSITE" id="PS00139">
    <property type="entry name" value="THIOL_PROTEASE_CYS"/>
    <property type="match status" value="1"/>
</dbReference>
<comment type="caution">
    <text evidence="2">Lacks conserved residue(s) required for the propagation of feature annotation.</text>
</comment>
<dbReference type="AlphaFoldDB" id="A0A1X6WYK5"/>
<dbReference type="PROSITE" id="PS50203">
    <property type="entry name" value="CALPAIN_CAT"/>
    <property type="match status" value="1"/>
</dbReference>
<dbReference type="InterPro" id="IPR000169">
    <property type="entry name" value="Pept_cys_AS"/>
</dbReference>
<evidence type="ECO:0000256" key="2">
    <source>
        <dbReference type="PROSITE-ProRule" id="PRU00239"/>
    </source>
</evidence>
<evidence type="ECO:0000256" key="1">
    <source>
        <dbReference type="ARBA" id="ARBA00007623"/>
    </source>
</evidence>
<dbReference type="RefSeq" id="WP_087103600.1">
    <property type="nucleotide sequence ID" value="NZ_FWFG01000052.1"/>
</dbReference>
<dbReference type="Gene3D" id="3.90.70.10">
    <property type="entry name" value="Cysteine proteinases"/>
    <property type="match status" value="1"/>
</dbReference>
<keyword evidence="5" id="KW-1185">Reference proteome</keyword>
<proteinExistence type="inferred from homology"/>
<dbReference type="SUPFAM" id="SSF54001">
    <property type="entry name" value="Cysteine proteinases"/>
    <property type="match status" value="1"/>
</dbReference>
<evidence type="ECO:0000313" key="5">
    <source>
        <dbReference type="Proteomes" id="UP000195981"/>
    </source>
</evidence>
<dbReference type="Pfam" id="PF00648">
    <property type="entry name" value="Peptidase_C2"/>
    <property type="match status" value="1"/>
</dbReference>
<organism evidence="4 5">
    <name type="scientific">Brachybacterium nesterenkovii</name>
    <dbReference type="NCBI Taxonomy" id="47847"/>
    <lineage>
        <taxon>Bacteria</taxon>
        <taxon>Bacillati</taxon>
        <taxon>Actinomycetota</taxon>
        <taxon>Actinomycetes</taxon>
        <taxon>Micrococcales</taxon>
        <taxon>Dermabacteraceae</taxon>
        <taxon>Brachybacterium</taxon>
    </lineage>
</organism>
<gene>
    <name evidence="4" type="ORF">FM110_05995</name>
</gene>
<dbReference type="InterPro" id="IPR038765">
    <property type="entry name" value="Papain-like_cys_pep_sf"/>
</dbReference>